<keyword evidence="14" id="KW-1185">Reference proteome</keyword>
<dbReference type="PROSITE" id="PS51831">
    <property type="entry name" value="HD"/>
    <property type="match status" value="1"/>
</dbReference>
<gene>
    <name evidence="9" type="primary">rny</name>
    <name evidence="13" type="ORF">CLV94_2342</name>
</gene>
<dbReference type="CDD" id="cd22431">
    <property type="entry name" value="KH-I_RNaseY"/>
    <property type="match status" value="1"/>
</dbReference>
<dbReference type="SMART" id="SM00471">
    <property type="entry name" value="HDc"/>
    <property type="match status" value="1"/>
</dbReference>
<evidence type="ECO:0000313" key="13">
    <source>
        <dbReference type="EMBL" id="RKS21708.1"/>
    </source>
</evidence>
<comment type="subcellular location">
    <subcellularLocation>
        <location evidence="9">Cell membrane</location>
        <topology evidence="9">Single-pass membrane protein</topology>
    </subcellularLocation>
</comment>
<proteinExistence type="inferred from homology"/>
<organism evidence="13 14">
    <name type="scientific">Flavobacterium endophyticum</name>
    <dbReference type="NCBI Taxonomy" id="1540163"/>
    <lineage>
        <taxon>Bacteria</taxon>
        <taxon>Pseudomonadati</taxon>
        <taxon>Bacteroidota</taxon>
        <taxon>Flavobacteriia</taxon>
        <taxon>Flavobacteriales</taxon>
        <taxon>Flavobacteriaceae</taxon>
        <taxon>Flavobacterium</taxon>
    </lineage>
</organism>
<dbReference type="NCBIfam" id="TIGR03319">
    <property type="entry name" value="RNase_Y"/>
    <property type="match status" value="1"/>
</dbReference>
<keyword evidence="11" id="KW-0175">Coiled coil</keyword>
<dbReference type="InterPro" id="IPR004088">
    <property type="entry name" value="KH_dom_type_1"/>
</dbReference>
<dbReference type="FunFam" id="1.10.3210.10:FF:000013">
    <property type="entry name" value="Ribonuclease Y"/>
    <property type="match status" value="1"/>
</dbReference>
<dbReference type="OrthoDB" id="9803205at2"/>
<dbReference type="PROSITE" id="PS50084">
    <property type="entry name" value="KH_TYPE_1"/>
    <property type="match status" value="1"/>
</dbReference>
<dbReference type="Pfam" id="PF12072">
    <property type="entry name" value="RNase_Y_N"/>
    <property type="match status" value="1"/>
</dbReference>
<evidence type="ECO:0000259" key="12">
    <source>
        <dbReference type="PROSITE" id="PS51831"/>
    </source>
</evidence>
<evidence type="ECO:0000256" key="4">
    <source>
        <dbReference type="ARBA" id="ARBA00022759"/>
    </source>
</evidence>
<dbReference type="InterPro" id="IPR006674">
    <property type="entry name" value="HD_domain"/>
</dbReference>
<evidence type="ECO:0000313" key="14">
    <source>
        <dbReference type="Proteomes" id="UP000277579"/>
    </source>
</evidence>
<dbReference type="InterPro" id="IPR003607">
    <property type="entry name" value="HD/PDEase_dom"/>
</dbReference>
<dbReference type="CDD" id="cd00077">
    <property type="entry name" value="HDc"/>
    <property type="match status" value="1"/>
</dbReference>
<evidence type="ECO:0000256" key="1">
    <source>
        <dbReference type="ARBA" id="ARBA00022475"/>
    </source>
</evidence>
<evidence type="ECO:0000256" key="11">
    <source>
        <dbReference type="SAM" id="Coils"/>
    </source>
</evidence>
<keyword evidence="7 9" id="KW-1133">Transmembrane helix</keyword>
<evidence type="ECO:0000256" key="2">
    <source>
        <dbReference type="ARBA" id="ARBA00022692"/>
    </source>
</evidence>
<dbReference type="SMART" id="SM00322">
    <property type="entry name" value="KH"/>
    <property type="match status" value="1"/>
</dbReference>
<dbReference type="InterPro" id="IPR006675">
    <property type="entry name" value="HDIG_dom"/>
</dbReference>
<feature type="domain" description="HD" evidence="12">
    <location>
        <begin position="337"/>
        <end position="430"/>
    </location>
</feature>
<comment type="caution">
    <text evidence="13">The sequence shown here is derived from an EMBL/GenBank/DDBJ whole genome shotgun (WGS) entry which is preliminary data.</text>
</comment>
<dbReference type="GO" id="GO:0004521">
    <property type="term" value="F:RNA endonuclease activity"/>
    <property type="evidence" value="ECO:0007669"/>
    <property type="project" value="UniProtKB-UniRule"/>
</dbReference>
<dbReference type="RefSeq" id="WP_121376654.1">
    <property type="nucleotide sequence ID" value="NZ_RBLC01000003.1"/>
</dbReference>
<protein>
    <recommendedName>
        <fullName evidence="9 10">Ribonuclease Y</fullName>
        <shortName evidence="9">RNase Y</shortName>
        <ecNumber evidence="9 10">3.1.-.-</ecNumber>
    </recommendedName>
</protein>
<dbReference type="PANTHER" id="PTHR12826:SF15">
    <property type="entry name" value="RIBONUCLEASE Y"/>
    <property type="match status" value="1"/>
</dbReference>
<dbReference type="Gene3D" id="3.30.1370.10">
    <property type="entry name" value="K Homology domain, type 1"/>
    <property type="match status" value="1"/>
</dbReference>
<evidence type="ECO:0000256" key="8">
    <source>
        <dbReference type="ARBA" id="ARBA00023136"/>
    </source>
</evidence>
<evidence type="ECO:0000256" key="7">
    <source>
        <dbReference type="ARBA" id="ARBA00022989"/>
    </source>
</evidence>
<evidence type="ECO:0000256" key="5">
    <source>
        <dbReference type="ARBA" id="ARBA00022801"/>
    </source>
</evidence>
<dbReference type="Proteomes" id="UP000277579">
    <property type="component" value="Unassembled WGS sequence"/>
</dbReference>
<dbReference type="InterPro" id="IPR004087">
    <property type="entry name" value="KH_dom"/>
</dbReference>
<dbReference type="Pfam" id="PF00013">
    <property type="entry name" value="KH_1"/>
    <property type="match status" value="1"/>
</dbReference>
<keyword evidence="8 9" id="KW-0472">Membrane</keyword>
<dbReference type="GO" id="GO:0006402">
    <property type="term" value="P:mRNA catabolic process"/>
    <property type="evidence" value="ECO:0007669"/>
    <property type="project" value="UniProtKB-UniRule"/>
</dbReference>
<feature type="coiled-coil region" evidence="11">
    <location>
        <begin position="103"/>
        <end position="137"/>
    </location>
</feature>
<dbReference type="HAMAP" id="MF_00335">
    <property type="entry name" value="RNase_Y"/>
    <property type="match status" value="1"/>
</dbReference>
<dbReference type="SUPFAM" id="SSF109604">
    <property type="entry name" value="HD-domain/PDEase-like"/>
    <property type="match status" value="1"/>
</dbReference>
<dbReference type="Gene3D" id="1.10.3210.10">
    <property type="entry name" value="Hypothetical protein af1432"/>
    <property type="match status" value="1"/>
</dbReference>
<keyword evidence="6 9" id="KW-0694">RNA-binding</keyword>
<name>A0A495M8D6_9FLAO</name>
<reference evidence="13 14" key="1">
    <citation type="submission" date="2018-10" db="EMBL/GenBank/DDBJ databases">
        <title>Genomic Encyclopedia of Archaeal and Bacterial Type Strains, Phase II (KMG-II): from individual species to whole genera.</title>
        <authorList>
            <person name="Goeker M."/>
        </authorList>
    </citation>
    <scope>NUCLEOTIDE SEQUENCE [LARGE SCALE GENOMIC DNA]</scope>
    <source>
        <strain evidence="13 14">DSM 29537</strain>
    </source>
</reference>
<dbReference type="Pfam" id="PF01966">
    <property type="entry name" value="HD"/>
    <property type="match status" value="1"/>
</dbReference>
<keyword evidence="3 9" id="KW-0540">Nuclease</keyword>
<keyword evidence="1 9" id="KW-1003">Cell membrane</keyword>
<feature type="transmembrane region" description="Helical" evidence="9">
    <location>
        <begin position="6"/>
        <end position="25"/>
    </location>
</feature>
<comment type="function">
    <text evidence="9">Endoribonuclease that initiates mRNA decay.</text>
</comment>
<keyword evidence="5 9" id="KW-0378">Hydrolase</keyword>
<sequence>MDSTLIIIISGIVGIAAGFAIAKVMERSNVSNLIKNAKKEAASILKDAKAEAETNKQHKILQAKEKFIELKSEHEQVILARDKKIAEAEKRTRDKESQVSNELAKTKKATDDLEAKINDYSNRIESLEKKQAEVDRLHKSQVEQLEVISGLSAEEAKNQLVESLKAEAKSSAMSHIQETLEEAKLTAQQEAKKIIINTIQRVGTEEAVENCVSVFNIESDDVKGRIIGREGRNIRALEAATGVEIIVDDTPEAIILSCFDPVRREIARLALHKLVTDGRIHPARIEEVVAKTAKQIDDEIIEVGKRTVIDLGIHGLHPELIKVVGRMKYRSSYGQNLLQHSREVSKLCGIMAAELGLNVKLAKRAGLLHDIGKVPDTESDLPHALLGMQWAEKYGEKEEVCNAIGAHHDEIEMKSLLSPIIQVCDAISGARPGARRQVLDSYIQRLKDLEDIAYGFQGVKSAYAIQAGRELRVIVESEKVSDDNAANLSFEISQKIQTEMTYPGQVKITVIRETRAVNIAK</sequence>
<keyword evidence="2 9" id="KW-0812">Transmembrane</keyword>
<dbReference type="EC" id="3.1.-.-" evidence="9 10"/>
<accession>A0A495M8D6</accession>
<dbReference type="InterPro" id="IPR017705">
    <property type="entry name" value="Ribonuclease_Y"/>
</dbReference>
<dbReference type="EMBL" id="RBLC01000003">
    <property type="protein sequence ID" value="RKS21708.1"/>
    <property type="molecule type" value="Genomic_DNA"/>
</dbReference>
<dbReference type="PANTHER" id="PTHR12826">
    <property type="entry name" value="RIBONUCLEASE Y"/>
    <property type="match status" value="1"/>
</dbReference>
<dbReference type="InterPro" id="IPR036612">
    <property type="entry name" value="KH_dom_type_1_sf"/>
</dbReference>
<dbReference type="GO" id="GO:0016787">
    <property type="term" value="F:hydrolase activity"/>
    <property type="evidence" value="ECO:0007669"/>
    <property type="project" value="UniProtKB-KW"/>
</dbReference>
<evidence type="ECO:0000256" key="10">
    <source>
        <dbReference type="NCBIfam" id="TIGR03319"/>
    </source>
</evidence>
<dbReference type="GO" id="GO:0005886">
    <property type="term" value="C:plasma membrane"/>
    <property type="evidence" value="ECO:0007669"/>
    <property type="project" value="UniProtKB-SubCell"/>
</dbReference>
<dbReference type="FunFam" id="3.30.1370.10:FF:000006">
    <property type="entry name" value="Ribonuclease Y"/>
    <property type="match status" value="1"/>
</dbReference>
<dbReference type="GO" id="GO:0003723">
    <property type="term" value="F:RNA binding"/>
    <property type="evidence" value="ECO:0007669"/>
    <property type="project" value="UniProtKB-UniRule"/>
</dbReference>
<dbReference type="AlphaFoldDB" id="A0A495M8D6"/>
<evidence type="ECO:0000256" key="3">
    <source>
        <dbReference type="ARBA" id="ARBA00022722"/>
    </source>
</evidence>
<evidence type="ECO:0000256" key="6">
    <source>
        <dbReference type="ARBA" id="ARBA00022884"/>
    </source>
</evidence>
<evidence type="ECO:0000256" key="9">
    <source>
        <dbReference type="HAMAP-Rule" id="MF_00335"/>
    </source>
</evidence>
<dbReference type="NCBIfam" id="TIGR00277">
    <property type="entry name" value="HDIG"/>
    <property type="match status" value="1"/>
</dbReference>
<keyword evidence="4 9" id="KW-0255">Endonuclease</keyword>
<dbReference type="SUPFAM" id="SSF54791">
    <property type="entry name" value="Eukaryotic type KH-domain (KH-domain type I)"/>
    <property type="match status" value="1"/>
</dbReference>
<dbReference type="InterPro" id="IPR022711">
    <property type="entry name" value="RNase_Y_N"/>
</dbReference>
<comment type="similarity">
    <text evidence="9">Belongs to the RNase Y family.</text>
</comment>